<gene>
    <name evidence="5" type="ORF">ABEG18_07320</name>
</gene>
<dbReference type="CDD" id="cd04673">
    <property type="entry name" value="NUDIX_ADPRase"/>
    <property type="match status" value="1"/>
</dbReference>
<comment type="similarity">
    <text evidence="3">Belongs to the Nudix hydrolase family.</text>
</comment>
<dbReference type="PANTHER" id="PTHR43046:SF14">
    <property type="entry name" value="MUTT_NUDIX FAMILY PROTEIN"/>
    <property type="match status" value="1"/>
</dbReference>
<dbReference type="AlphaFoldDB" id="A0AAU7JK58"/>
<feature type="domain" description="Nudix hydrolase" evidence="4">
    <location>
        <begin position="19"/>
        <end position="149"/>
    </location>
</feature>
<dbReference type="PROSITE" id="PS00893">
    <property type="entry name" value="NUDIX_BOX"/>
    <property type="match status" value="1"/>
</dbReference>
<dbReference type="PRINTS" id="PR00502">
    <property type="entry name" value="NUDIXFAMILY"/>
</dbReference>
<name>A0AAU7JK58_9HYPH</name>
<dbReference type="InterPro" id="IPR015797">
    <property type="entry name" value="NUDIX_hydrolase-like_dom_sf"/>
</dbReference>
<dbReference type="PROSITE" id="PS51462">
    <property type="entry name" value="NUDIX"/>
    <property type="match status" value="1"/>
</dbReference>
<dbReference type="Pfam" id="PF00293">
    <property type="entry name" value="NUDIX"/>
    <property type="match status" value="1"/>
</dbReference>
<evidence type="ECO:0000256" key="2">
    <source>
        <dbReference type="ARBA" id="ARBA00022801"/>
    </source>
</evidence>
<dbReference type="PANTHER" id="PTHR43046">
    <property type="entry name" value="GDP-MANNOSE MANNOSYL HYDROLASE"/>
    <property type="match status" value="1"/>
</dbReference>
<dbReference type="InterPro" id="IPR020476">
    <property type="entry name" value="Nudix_hydrolase"/>
</dbReference>
<dbReference type="Gene3D" id="3.90.79.10">
    <property type="entry name" value="Nucleoside Triphosphate Pyrophosphohydrolase"/>
    <property type="match status" value="1"/>
</dbReference>
<dbReference type="RefSeq" id="WP_406857425.1">
    <property type="nucleotide sequence ID" value="NZ_CP157484.1"/>
</dbReference>
<proteinExistence type="inferred from homology"/>
<dbReference type="EMBL" id="CP157484">
    <property type="protein sequence ID" value="XBO40566.1"/>
    <property type="molecule type" value="Genomic_DNA"/>
</dbReference>
<evidence type="ECO:0000256" key="1">
    <source>
        <dbReference type="ARBA" id="ARBA00001946"/>
    </source>
</evidence>
<keyword evidence="2 3" id="KW-0378">Hydrolase</keyword>
<accession>A0AAU7JK58</accession>
<dbReference type="SUPFAM" id="SSF55811">
    <property type="entry name" value="Nudix"/>
    <property type="match status" value="1"/>
</dbReference>
<evidence type="ECO:0000256" key="3">
    <source>
        <dbReference type="RuleBase" id="RU003476"/>
    </source>
</evidence>
<dbReference type="InterPro" id="IPR000086">
    <property type="entry name" value="NUDIX_hydrolase_dom"/>
</dbReference>
<sequence length="161" mass="16546">MAASTSEPAEAESRLYPSRPFLAASVAVFRDGKVLLATRTKPPSAALFSLPGGLVEPGETLEEAALRELSEEVGCVAEIAGFVRHSEVIERDGAGRVLRHFVIATFAARWVSGEPAPGPEAGAVLFADPADIGALPTTRGLGDVVDLARRALGGADAGASP</sequence>
<reference evidence="5" key="1">
    <citation type="submission" date="2024-05" db="EMBL/GenBank/DDBJ databases">
        <authorList>
            <person name="Kim S."/>
            <person name="Heo J."/>
            <person name="Choi H."/>
            <person name="Choi Y."/>
            <person name="Kwon S.-W."/>
            <person name="Kim Y."/>
        </authorList>
    </citation>
    <scope>NUCLEOTIDE SEQUENCE</scope>
    <source>
        <strain evidence="5">KACC 23698</strain>
    </source>
</reference>
<organism evidence="5">
    <name type="scientific">Alsobacter sp. KACC 23698</name>
    <dbReference type="NCBI Taxonomy" id="3149229"/>
    <lineage>
        <taxon>Bacteria</taxon>
        <taxon>Pseudomonadati</taxon>
        <taxon>Pseudomonadota</taxon>
        <taxon>Alphaproteobacteria</taxon>
        <taxon>Hyphomicrobiales</taxon>
        <taxon>Alsobacteraceae</taxon>
        <taxon>Alsobacter</taxon>
    </lineage>
</organism>
<evidence type="ECO:0000313" key="5">
    <source>
        <dbReference type="EMBL" id="XBO40566.1"/>
    </source>
</evidence>
<protein>
    <submittedName>
        <fullName evidence="5">NUDIX hydrolase</fullName>
    </submittedName>
</protein>
<dbReference type="GO" id="GO:0016787">
    <property type="term" value="F:hydrolase activity"/>
    <property type="evidence" value="ECO:0007669"/>
    <property type="project" value="UniProtKB-KW"/>
</dbReference>
<evidence type="ECO:0000259" key="4">
    <source>
        <dbReference type="PROSITE" id="PS51462"/>
    </source>
</evidence>
<dbReference type="InterPro" id="IPR020084">
    <property type="entry name" value="NUDIX_hydrolase_CS"/>
</dbReference>
<comment type="cofactor">
    <cofactor evidence="1">
        <name>Mg(2+)</name>
        <dbReference type="ChEBI" id="CHEBI:18420"/>
    </cofactor>
</comment>